<feature type="domain" description="Transposase Tnp1/En/Spm-like" evidence="2">
    <location>
        <begin position="1501"/>
        <end position="1564"/>
    </location>
</feature>
<evidence type="ECO:0000256" key="1">
    <source>
        <dbReference type="SAM" id="MobiDB-lite"/>
    </source>
</evidence>
<evidence type="ECO:0000259" key="5">
    <source>
        <dbReference type="Pfam" id="PF13963"/>
    </source>
</evidence>
<gene>
    <name evidence="6" type="ordered locus">LOC_Os12g22810</name>
</gene>
<evidence type="ECO:0000259" key="2">
    <source>
        <dbReference type="Pfam" id="PF03017"/>
    </source>
</evidence>
<dbReference type="InterPro" id="IPR004252">
    <property type="entry name" value="Probable_transposase_24"/>
</dbReference>
<dbReference type="EMBL" id="DP000011">
    <property type="protein sequence ID" value="ABA97584.2"/>
    <property type="molecule type" value="Genomic_DNA"/>
</dbReference>
<evidence type="ECO:0000259" key="4">
    <source>
        <dbReference type="Pfam" id="PF13960"/>
    </source>
</evidence>
<dbReference type="InterPro" id="IPR025312">
    <property type="entry name" value="DUF4216"/>
</dbReference>
<protein>
    <submittedName>
        <fullName evidence="6">Transposon protein, putative, CACTA, En/Spm sub-class, expressed</fullName>
    </submittedName>
</protein>
<feature type="region of interest" description="Disordered" evidence="1">
    <location>
        <begin position="1413"/>
        <end position="1433"/>
    </location>
</feature>
<dbReference type="InterPro" id="IPR025452">
    <property type="entry name" value="DUF4218"/>
</dbReference>
<reference evidence="6" key="3">
    <citation type="submission" date="2006-01" db="EMBL/GenBank/DDBJ databases">
        <authorList>
            <person name="Buell R."/>
        </authorList>
    </citation>
    <scope>NUCLEOTIDE SEQUENCE</scope>
</reference>
<dbReference type="Pfam" id="PF03017">
    <property type="entry name" value="Transposase_23"/>
    <property type="match status" value="1"/>
</dbReference>
<feature type="region of interest" description="Disordered" evidence="1">
    <location>
        <begin position="1120"/>
        <end position="1140"/>
    </location>
</feature>
<feature type="region of interest" description="Disordered" evidence="1">
    <location>
        <begin position="1332"/>
        <end position="1352"/>
    </location>
</feature>
<accession>Q2QSV4</accession>
<name>Q2QSV4_ORYSJ</name>
<dbReference type="Pfam" id="PF02992">
    <property type="entry name" value="Transposase_21"/>
    <property type="match status" value="1"/>
</dbReference>
<reference evidence="6" key="1">
    <citation type="journal article" date="2005" name="BMC Biol.">
        <title>The sequence of rice chromosomes 11 and 12, rich in disease resistance genes and recent gene duplications.</title>
        <authorList>
            <consortium name="The rice chromosomes 11 and 12 sequencing consortia"/>
        </authorList>
    </citation>
    <scope>NUCLEOTIDE SEQUENCE [LARGE SCALE GENOMIC DNA]</scope>
</reference>
<proteinExistence type="predicted"/>
<feature type="domain" description="DUF4218" evidence="4">
    <location>
        <begin position="690"/>
        <end position="801"/>
    </location>
</feature>
<dbReference type="Pfam" id="PF03004">
    <property type="entry name" value="Transposase_24"/>
    <property type="match status" value="1"/>
</dbReference>
<evidence type="ECO:0000259" key="3">
    <source>
        <dbReference type="Pfam" id="PF13952"/>
    </source>
</evidence>
<dbReference type="InterPro" id="IPR004242">
    <property type="entry name" value="Transposase_21"/>
</dbReference>
<dbReference type="InterPro" id="IPR029480">
    <property type="entry name" value="Transpos_assoc"/>
</dbReference>
<dbReference type="Pfam" id="PF13963">
    <property type="entry name" value="Transpos_assoc"/>
    <property type="match status" value="1"/>
</dbReference>
<feature type="domain" description="Transposase-associated" evidence="5">
    <location>
        <begin position="3"/>
        <end position="74"/>
    </location>
</feature>
<dbReference type="InterPro" id="IPR004264">
    <property type="entry name" value="Transposase_23"/>
</dbReference>
<feature type="domain" description="DUF4216" evidence="3">
    <location>
        <begin position="957"/>
        <end position="1034"/>
    </location>
</feature>
<dbReference type="PANTHER" id="PTHR10775">
    <property type="entry name" value="OS08G0208400 PROTEIN"/>
    <property type="match status" value="1"/>
</dbReference>
<evidence type="ECO:0000313" key="6">
    <source>
        <dbReference type="EMBL" id="ABA97584.2"/>
    </source>
</evidence>
<dbReference type="Pfam" id="PF13952">
    <property type="entry name" value="DUF4216"/>
    <property type="match status" value="1"/>
</dbReference>
<feature type="region of interest" description="Disordered" evidence="1">
    <location>
        <begin position="503"/>
        <end position="523"/>
    </location>
</feature>
<dbReference type="PANTHER" id="PTHR10775:SF185">
    <property type="entry name" value="OS08G0208400 PROTEIN"/>
    <property type="match status" value="1"/>
</dbReference>
<reference evidence="6" key="2">
    <citation type="submission" date="2005-04" db="EMBL/GenBank/DDBJ databases">
        <authorList>
            <person name="Buell C.R."/>
            <person name="Wing R.A."/>
            <person name="McCombie W.A."/>
            <person name="Ouyang S."/>
        </authorList>
    </citation>
    <scope>NUCLEOTIDE SEQUENCE</scope>
</reference>
<organism evidence="6">
    <name type="scientific">Oryza sativa subsp. japonica</name>
    <name type="common">Rice</name>
    <dbReference type="NCBI Taxonomy" id="39947"/>
    <lineage>
        <taxon>Eukaryota</taxon>
        <taxon>Viridiplantae</taxon>
        <taxon>Streptophyta</taxon>
        <taxon>Embryophyta</taxon>
        <taxon>Tracheophyta</taxon>
        <taxon>Spermatophyta</taxon>
        <taxon>Magnoliopsida</taxon>
        <taxon>Liliopsida</taxon>
        <taxon>Poales</taxon>
        <taxon>Poaceae</taxon>
        <taxon>BOP clade</taxon>
        <taxon>Oryzoideae</taxon>
        <taxon>Oryzeae</taxon>
        <taxon>Oryzinae</taxon>
        <taxon>Oryza</taxon>
        <taxon>Oryza sativa</taxon>
    </lineage>
</organism>
<dbReference type="Pfam" id="PF13960">
    <property type="entry name" value="DUF4218"/>
    <property type="match status" value="1"/>
</dbReference>
<sequence length="1667" mass="190915">MDKQWMDKPRHSREYSEGLDIFLQHEFSSAVGNKIQCPCKKCAGSFWRDESEVHEHLICEGFLRGYKPLMFHGEGSSFVNSAEYDEVGDVESSEHDDIFDLLRDLACGLDDRGEFEDEGNSDVTNEDLNALKMLSDDYGQELYPGCDKFSKLHFIVKLLHIKLLGGWSDKSFDLLLNLLIEAFPKGSALPKNYNEAKKTVKCLGLGYVSIHACKNDCILYWKDDANANSCPKCETSRWKSENKSLNGKRIHKVPNKVLRYFPIKRRFQRLLACSRTAALTRWHDEERTQDGLVRHPADSPLWKDFDHKHPEFASDPRNIRCALATDGFNPFRSMNISYSIWPVIIIPYNFPPWICMKQPNFIISLLIPGRYAPGSDMDVFMEPLVDDMYDMFVHGVRTFDASKGEYFQLRAAILCTISDYPGLGYVAGCTTSGEGACIECHQFTRSLRLKNGSKTCYMGHRRFLHANHPFRFDADSFDGVVELESAPVPLSGKEILKQTEGMQTSFGKDPSGKKVTKKRKRKEEEPINIWKRRSIWFKLPYWKDLLLRHNLDVMHIEKNVCDNIINTLLGTDKKSKDNLNSRLDLQALGIRSVLHPIEVEDKFYLPPAPYSMNSEEKKLFCKVLNGVKFPDGYASDIRRNVQVNEKKIIGLKSHDNHVILQQLLPLAVRRILPENVSAALIRVSNFFKQIYSPVIRVSDMQKLEAEITETICLLEKIFLPSFFTIMIHLMVHLPAQARIAGPVHFRNMYPGERFLMRCKGYVRTRSHPEGSIAESYLFDESLTFCSRYLHGVTRFTRRVRNDEGLPMEVQSTTPFFRNIGRGLAGKCCVALDHKNWLQAHSKHIDYLSSTGLQNKREIDRVHHETFHEWFRLHVTEMGDDEPEEIKILAKEPIMAANKYNSYTINGFNFHTQSYDEGRPVQSSGVSLMAETTCFERGNNDCRVVGNKIYYGIIKEIIELNYSNRGNIVLFKCDWVDNRIQHKWVKTDQFGITTVNFKHLFNTGDNISDEPFILASQAIQVYYVQDPVDTEWFAVRQSKPRDLYNMSETEKDDLGNDTEVSIILPDVHPNSTMNISVEETVFVRTDIDGIIVEANKPKTKNNGKGKRKVTDGRNMVPCGDHNLRSRSRNNLEENVDENVGDDPEYQLEEDAMDDNEVDVEETLELEKVQQKKKEGRGITQKLNIISRVGEAKIKITLNEFGQPVGLDSEEFATTFGTFVRKKIPVACGDWRDVDVKDKLKVWEDVQKHYEINEYGLHFVLETSHMIWKDYKADLKKKHFDANLTDEELMDRRDLRVNEAQWKWLINHWRSPEAVARSIRGKANRGMLRMLHTAGSKSHARVGHDMGVKTGRPPRRDEVFVETHKRKNGEIIPEAAETVEMLKEAAEVNPELKNKTIQEGDLYSRVCGTKEPRGRVRVLGKGPTPQDVGTPGTRSRMPTRLQLEIESHRQTKQEVVCLNKRMDDMQQRFNIMEHMVMSQGVQNIETSSHHASNSRHAEVGKDVILYAVLRSDTPVAKATIVSIHPSSLVGGQPLGVEFYEVVVNVVLKRDALLPRPYDDMQTMADAQYTSIAWPNNRLNVSKRSAMSKSANSKSAVALQHHDHLSYLSVSTKYMEKKKGKKRKVTYLLGGRKGARLPSFAKDDQPKLTNVTEVSHYTSYAKMSHQSCVL</sequence>